<comment type="caution">
    <text evidence="4">The sequence shown here is derived from an EMBL/GenBank/DDBJ whole genome shotgun (WGS) entry which is preliminary data.</text>
</comment>
<accession>A0A814EWB6</accession>
<keyword evidence="3" id="KW-0472">Membrane</keyword>
<dbReference type="Proteomes" id="UP000681967">
    <property type="component" value="Unassembled WGS sequence"/>
</dbReference>
<evidence type="ECO:0000256" key="3">
    <source>
        <dbReference type="SAM" id="Phobius"/>
    </source>
</evidence>
<proteinExistence type="predicted"/>
<reference evidence="4" key="1">
    <citation type="submission" date="2021-02" db="EMBL/GenBank/DDBJ databases">
        <authorList>
            <person name="Nowell W R."/>
        </authorList>
    </citation>
    <scope>NUCLEOTIDE SEQUENCE</scope>
</reference>
<evidence type="ECO:0000313" key="6">
    <source>
        <dbReference type="Proteomes" id="UP000663855"/>
    </source>
</evidence>
<evidence type="ECO:0008006" key="7">
    <source>
        <dbReference type="Google" id="ProtNLM"/>
    </source>
</evidence>
<name>A0A814EWB6_9BILA</name>
<organism evidence="4 6">
    <name type="scientific">Rotaria magnacalcarata</name>
    <dbReference type="NCBI Taxonomy" id="392030"/>
    <lineage>
        <taxon>Eukaryota</taxon>
        <taxon>Metazoa</taxon>
        <taxon>Spiralia</taxon>
        <taxon>Gnathifera</taxon>
        <taxon>Rotifera</taxon>
        <taxon>Eurotatoria</taxon>
        <taxon>Bdelloidea</taxon>
        <taxon>Philodinida</taxon>
        <taxon>Philodinidae</taxon>
        <taxon>Rotaria</taxon>
    </lineage>
</organism>
<evidence type="ECO:0000256" key="1">
    <source>
        <dbReference type="SAM" id="Coils"/>
    </source>
</evidence>
<keyword evidence="1" id="KW-0175">Coiled coil</keyword>
<sequence>MNIFQHHSHLQQQQQSHTTNWSDQSNVKSFREQIDKGLMRWHQLQQDKLKYEQQKQIEHHDDKQIKTCPIIDFDQIMEEDLENQLKELERQEEEEYLLLERSLEEQSKQEESNKDIKEFEEDYVKQLEYIEILQKFQQNEQQQYTDALTQELKKYENLVKQFKNLFKNQYQSKQKFCLTPGNDSEFRIRQRKHDHYSIMEWLVLQIITMFYNSTGMTYFDIPISANESYHMQLNDTIKLFELADKIKALKIYYRGDLTTPSPMKIEKECTTNIDELNLTIIIFGISSLIILNFVIFIWNTYSIYHLKKKKQAQFLLQSDVALLKKLSICQQDHEDLYASINL</sequence>
<dbReference type="AlphaFoldDB" id="A0A814EWB6"/>
<dbReference type="EMBL" id="CAJNOV010000073">
    <property type="protein sequence ID" value="CAF0974774.1"/>
    <property type="molecule type" value="Genomic_DNA"/>
</dbReference>
<evidence type="ECO:0000313" key="4">
    <source>
        <dbReference type="EMBL" id="CAF0974774.1"/>
    </source>
</evidence>
<keyword evidence="3" id="KW-1133">Transmembrane helix</keyword>
<evidence type="ECO:0000256" key="2">
    <source>
        <dbReference type="SAM" id="MobiDB-lite"/>
    </source>
</evidence>
<evidence type="ECO:0000313" key="5">
    <source>
        <dbReference type="EMBL" id="CAF4628547.1"/>
    </source>
</evidence>
<feature type="region of interest" description="Disordered" evidence="2">
    <location>
        <begin position="1"/>
        <end position="26"/>
    </location>
</feature>
<dbReference type="Proteomes" id="UP000663855">
    <property type="component" value="Unassembled WGS sequence"/>
</dbReference>
<feature type="transmembrane region" description="Helical" evidence="3">
    <location>
        <begin position="278"/>
        <end position="301"/>
    </location>
</feature>
<gene>
    <name evidence="5" type="ORF">BYL167_LOCUS41266</name>
    <name evidence="4" type="ORF">CJN711_LOCUS1053</name>
</gene>
<keyword evidence="3" id="KW-0812">Transmembrane</keyword>
<feature type="coiled-coil region" evidence="1">
    <location>
        <begin position="71"/>
        <end position="109"/>
    </location>
</feature>
<dbReference type="EMBL" id="CAJOBH010104259">
    <property type="protein sequence ID" value="CAF4628547.1"/>
    <property type="molecule type" value="Genomic_DNA"/>
</dbReference>
<protein>
    <recommendedName>
        <fullName evidence="7">Transmembrane protein</fullName>
    </recommendedName>
</protein>